<feature type="region of interest" description="Disordered" evidence="1">
    <location>
        <begin position="1"/>
        <end position="46"/>
    </location>
</feature>
<accession>A0A835Y454</accession>
<sequence>MASPEEAPAPATAPAPAASASDATRLPDQHQAVHKPEPVMSEPLSSKLASLVSKFRQLLKGKKSGAPAAAGAPAAGTTPAADTAAPKDASASAAEEPPVPAHAEGPLAAVNEAVHKHEPAEALQEPVPPVQQVKNAVVSTVEHVVDEAAAVGASLSDAVKDELAKMTHEVHEAQTHPQDPPQPPTTALAPA</sequence>
<feature type="compositionally biased region" description="Low complexity" evidence="1">
    <location>
        <begin position="64"/>
        <end position="106"/>
    </location>
</feature>
<feature type="compositionally biased region" description="Low complexity" evidence="1">
    <location>
        <begin position="1"/>
        <end position="24"/>
    </location>
</feature>
<dbReference type="Proteomes" id="UP000612055">
    <property type="component" value="Unassembled WGS sequence"/>
</dbReference>
<dbReference type="AlphaFoldDB" id="A0A835Y454"/>
<feature type="region of interest" description="Disordered" evidence="1">
    <location>
        <begin position="166"/>
        <end position="191"/>
    </location>
</feature>
<dbReference type="EMBL" id="JAEHOE010000023">
    <property type="protein sequence ID" value="KAG2495735.1"/>
    <property type="molecule type" value="Genomic_DNA"/>
</dbReference>
<comment type="caution">
    <text evidence="2">The sequence shown here is derived from an EMBL/GenBank/DDBJ whole genome shotgun (WGS) entry which is preliminary data.</text>
</comment>
<dbReference type="OrthoDB" id="548614at2759"/>
<reference evidence="2" key="1">
    <citation type="journal article" date="2020" name="bioRxiv">
        <title>Comparative genomics of Chlamydomonas.</title>
        <authorList>
            <person name="Craig R.J."/>
            <person name="Hasan A.R."/>
            <person name="Ness R.W."/>
            <person name="Keightley P.D."/>
        </authorList>
    </citation>
    <scope>NUCLEOTIDE SEQUENCE</scope>
    <source>
        <strain evidence="2">CCAP 11/70</strain>
    </source>
</reference>
<proteinExistence type="predicted"/>
<evidence type="ECO:0000313" key="2">
    <source>
        <dbReference type="EMBL" id="KAG2495735.1"/>
    </source>
</evidence>
<gene>
    <name evidence="2" type="ORF">HYH03_006333</name>
</gene>
<organism evidence="2 3">
    <name type="scientific">Edaphochlamys debaryana</name>
    <dbReference type="NCBI Taxonomy" id="47281"/>
    <lineage>
        <taxon>Eukaryota</taxon>
        <taxon>Viridiplantae</taxon>
        <taxon>Chlorophyta</taxon>
        <taxon>core chlorophytes</taxon>
        <taxon>Chlorophyceae</taxon>
        <taxon>CS clade</taxon>
        <taxon>Chlamydomonadales</taxon>
        <taxon>Chlamydomonadales incertae sedis</taxon>
        <taxon>Edaphochlamys</taxon>
    </lineage>
</organism>
<name>A0A835Y454_9CHLO</name>
<protein>
    <submittedName>
        <fullName evidence="2">Uncharacterized protein</fullName>
    </submittedName>
</protein>
<keyword evidence="3" id="KW-1185">Reference proteome</keyword>
<feature type="region of interest" description="Disordered" evidence="1">
    <location>
        <begin position="61"/>
        <end position="130"/>
    </location>
</feature>
<evidence type="ECO:0000313" key="3">
    <source>
        <dbReference type="Proteomes" id="UP000612055"/>
    </source>
</evidence>
<evidence type="ECO:0000256" key="1">
    <source>
        <dbReference type="SAM" id="MobiDB-lite"/>
    </source>
</evidence>